<dbReference type="InterPro" id="IPR047746">
    <property type="entry name" value="Dae2/Tae2-like"/>
</dbReference>
<evidence type="ECO:0000313" key="1">
    <source>
        <dbReference type="EMBL" id="CAI9965851.1"/>
    </source>
</evidence>
<proteinExistence type="predicted"/>
<evidence type="ECO:0000313" key="3">
    <source>
        <dbReference type="Proteomes" id="UP001642409"/>
    </source>
</evidence>
<sequence>MLLNPVFAHKSFKFDIFQRYILDTFLLIRELKSVTPLQASQHLPYKQGYVVYYYILIFYIFRFINNDGSIGGHAAVFVSQDSTGITVYDQWKTQPCHKRVIRFKGDGSKQNDGNEFYVIN</sequence>
<keyword evidence="3" id="KW-1185">Reference proteome</keyword>
<dbReference type="Proteomes" id="UP001642409">
    <property type="component" value="Unassembled WGS sequence"/>
</dbReference>
<dbReference type="AlphaFoldDB" id="A0AA86QTN5"/>
<name>A0AA86QTN5_9EUKA</name>
<comment type="caution">
    <text evidence="1">The sequence shown here is derived from an EMBL/GenBank/DDBJ whole genome shotgun (WGS) entry which is preliminary data.</text>
</comment>
<accession>A0AA86QTN5</accession>
<dbReference type="EMBL" id="CAXDID020000648">
    <property type="protein sequence ID" value="CAL6108230.1"/>
    <property type="molecule type" value="Genomic_DNA"/>
</dbReference>
<protein>
    <submittedName>
        <fullName evidence="1">BPSL0067 family protein</fullName>
    </submittedName>
    <submittedName>
        <fullName evidence="2">BPSL0067_family protein</fullName>
    </submittedName>
</protein>
<dbReference type="NCBIfam" id="NF033857">
    <property type="entry name" value="BPSL0067_fam"/>
    <property type="match status" value="1"/>
</dbReference>
<reference evidence="2 3" key="2">
    <citation type="submission" date="2024-07" db="EMBL/GenBank/DDBJ databases">
        <authorList>
            <person name="Akdeniz Z."/>
        </authorList>
    </citation>
    <scope>NUCLEOTIDE SEQUENCE [LARGE SCALE GENOMIC DNA]</scope>
</reference>
<organism evidence="1">
    <name type="scientific">Hexamita inflata</name>
    <dbReference type="NCBI Taxonomy" id="28002"/>
    <lineage>
        <taxon>Eukaryota</taxon>
        <taxon>Metamonada</taxon>
        <taxon>Diplomonadida</taxon>
        <taxon>Hexamitidae</taxon>
        <taxon>Hexamitinae</taxon>
        <taxon>Hexamita</taxon>
    </lineage>
</organism>
<evidence type="ECO:0000313" key="2">
    <source>
        <dbReference type="EMBL" id="CAL6108230.1"/>
    </source>
</evidence>
<gene>
    <name evidence="1" type="ORF">HINF_LOCUS53496</name>
    <name evidence="2" type="ORF">HINF_LOCUS74867</name>
</gene>
<reference evidence="1" key="1">
    <citation type="submission" date="2023-06" db="EMBL/GenBank/DDBJ databases">
        <authorList>
            <person name="Kurt Z."/>
        </authorList>
    </citation>
    <scope>NUCLEOTIDE SEQUENCE</scope>
</reference>
<dbReference type="EMBL" id="CATOUU010000996">
    <property type="protein sequence ID" value="CAI9965851.1"/>
    <property type="molecule type" value="Genomic_DNA"/>
</dbReference>